<evidence type="ECO:0000256" key="2">
    <source>
        <dbReference type="SAM" id="Phobius"/>
    </source>
</evidence>
<feature type="transmembrane region" description="Helical" evidence="2">
    <location>
        <begin position="40"/>
        <end position="62"/>
    </location>
</feature>
<proteinExistence type="predicted"/>
<keyword evidence="4" id="KW-1185">Reference proteome</keyword>
<reference evidence="3 4" key="1">
    <citation type="submission" date="2021-01" db="EMBL/GenBank/DDBJ databases">
        <title>Genome sequencing of Micromonospora fiedleri MG-37.</title>
        <authorList>
            <person name="Moreland P.E.J."/>
            <person name="Stach J.E.M."/>
        </authorList>
    </citation>
    <scope>NUCLEOTIDE SEQUENCE [LARGE SCALE GENOMIC DNA]</scope>
    <source>
        <strain evidence="3 4">MG-37</strain>
    </source>
</reference>
<comment type="caution">
    <text evidence="3">The sequence shown here is derived from an EMBL/GenBank/DDBJ whole genome shotgun (WGS) entry which is preliminary data.</text>
</comment>
<gene>
    <name evidence="3" type="ORF">JMF97_04245</name>
</gene>
<evidence type="ECO:0000313" key="4">
    <source>
        <dbReference type="Proteomes" id="UP000661193"/>
    </source>
</evidence>
<sequence>MNETDRLRAAIRATEPDGRGRFDVDTIMRQGRRLRRRRRVVRGGAALLSVVVVAVGVAAAVLRQPDPSERGAPPATTSSTAAKVTEPTVGAATPPPAPPPIGTVLSTGIRYGGDERVFYFVEVDVPRAPEVTIGLVAGRRSATGALTVDYLINDVEGSDRRPGFHEIGYEPSAQLLPDDPVPTFGYFVGPATRIIGSVGGQRLKAELATWSEDDDVVVFWFHPQVLRPGQRLDGILAWDAQGRRL</sequence>
<evidence type="ECO:0000313" key="3">
    <source>
        <dbReference type="EMBL" id="MBL6275368.1"/>
    </source>
</evidence>
<dbReference type="EMBL" id="JAETXL010000002">
    <property type="protein sequence ID" value="MBL6275368.1"/>
    <property type="molecule type" value="Genomic_DNA"/>
</dbReference>
<evidence type="ECO:0000256" key="1">
    <source>
        <dbReference type="SAM" id="MobiDB-lite"/>
    </source>
</evidence>
<keyword evidence="2" id="KW-0812">Transmembrane</keyword>
<accession>A0ABS1UGA0</accession>
<keyword evidence="2" id="KW-1133">Transmembrane helix</keyword>
<keyword evidence="2" id="KW-0472">Membrane</keyword>
<name>A0ABS1UGA0_9ACTN</name>
<dbReference type="Proteomes" id="UP000661193">
    <property type="component" value="Unassembled WGS sequence"/>
</dbReference>
<dbReference type="RefSeq" id="WP_203220352.1">
    <property type="nucleotide sequence ID" value="NZ_JAETXL010000002.1"/>
</dbReference>
<feature type="compositionally biased region" description="Low complexity" evidence="1">
    <location>
        <begin position="72"/>
        <end position="92"/>
    </location>
</feature>
<organism evidence="3 4">
    <name type="scientific">Micromonospora fiedleri</name>
    <dbReference type="NCBI Taxonomy" id="1157498"/>
    <lineage>
        <taxon>Bacteria</taxon>
        <taxon>Bacillati</taxon>
        <taxon>Actinomycetota</taxon>
        <taxon>Actinomycetes</taxon>
        <taxon>Micromonosporales</taxon>
        <taxon>Micromonosporaceae</taxon>
        <taxon>Micromonospora</taxon>
    </lineage>
</organism>
<protein>
    <submittedName>
        <fullName evidence="3">Uncharacterized protein</fullName>
    </submittedName>
</protein>
<feature type="region of interest" description="Disordered" evidence="1">
    <location>
        <begin position="65"/>
        <end position="101"/>
    </location>
</feature>